<evidence type="ECO:0000313" key="2">
    <source>
        <dbReference type="EMBL" id="TPP57900.1"/>
    </source>
</evidence>
<evidence type="ECO:0000313" key="3">
    <source>
        <dbReference type="Proteomes" id="UP000316759"/>
    </source>
</evidence>
<comment type="caution">
    <text evidence="2">The sequence shown here is derived from an EMBL/GenBank/DDBJ whole genome shotgun (WGS) entry which is preliminary data.</text>
</comment>
<reference evidence="2 3" key="1">
    <citation type="submission" date="2019-04" db="EMBL/GenBank/DDBJ databases">
        <title>Annotation for the trematode Fasciola gigantica.</title>
        <authorList>
            <person name="Choi Y.-J."/>
        </authorList>
    </citation>
    <scope>NUCLEOTIDE SEQUENCE [LARGE SCALE GENOMIC DNA]</scope>
    <source>
        <strain evidence="2">Uganda_cow_1</strain>
    </source>
</reference>
<feature type="region of interest" description="Disordered" evidence="1">
    <location>
        <begin position="82"/>
        <end position="108"/>
    </location>
</feature>
<dbReference type="EMBL" id="SUNJ01012627">
    <property type="protein sequence ID" value="TPP57900.1"/>
    <property type="molecule type" value="Genomic_DNA"/>
</dbReference>
<dbReference type="AlphaFoldDB" id="A0A504YJ50"/>
<organism evidence="2 3">
    <name type="scientific">Fasciola gigantica</name>
    <name type="common">Giant liver fluke</name>
    <dbReference type="NCBI Taxonomy" id="46835"/>
    <lineage>
        <taxon>Eukaryota</taxon>
        <taxon>Metazoa</taxon>
        <taxon>Spiralia</taxon>
        <taxon>Lophotrochozoa</taxon>
        <taxon>Platyhelminthes</taxon>
        <taxon>Trematoda</taxon>
        <taxon>Digenea</taxon>
        <taxon>Plagiorchiida</taxon>
        <taxon>Echinostomata</taxon>
        <taxon>Echinostomatoidea</taxon>
        <taxon>Fasciolidae</taxon>
        <taxon>Fasciola</taxon>
    </lineage>
</organism>
<dbReference type="OrthoDB" id="10589577at2759"/>
<keyword evidence="3" id="KW-1185">Reference proteome</keyword>
<evidence type="ECO:0000256" key="1">
    <source>
        <dbReference type="SAM" id="MobiDB-lite"/>
    </source>
</evidence>
<sequence>MSVDELTVPTGHKTQLQMQLDMLHSYVKSELTPKLPLTELVTKPLSPIPRKPFMLLEKDCFSYSSVESTAFGRAVTNSTRRDPILMAGNPTRSTSSLFRPPILPPDHY</sequence>
<dbReference type="Proteomes" id="UP000316759">
    <property type="component" value="Unassembled WGS sequence"/>
</dbReference>
<name>A0A504YJ50_FASGI</name>
<protein>
    <submittedName>
        <fullName evidence="2">Uncharacterized protein</fullName>
    </submittedName>
</protein>
<gene>
    <name evidence="2" type="ORF">FGIG_01510</name>
</gene>
<accession>A0A504YJ50</accession>
<proteinExistence type="predicted"/>